<keyword evidence="2" id="KW-0732">Signal</keyword>
<proteinExistence type="predicted"/>
<protein>
    <submittedName>
        <fullName evidence="3">Uncharacterized protein</fullName>
    </submittedName>
</protein>
<accession>C6HI90</accession>
<feature type="signal peptide" evidence="2">
    <location>
        <begin position="1"/>
        <end position="21"/>
    </location>
</feature>
<name>C6HI90_AJECH</name>
<sequence length="102" mass="11382">MAWSISSLTSLLSFFSQFSIFMQIDYSSWTSTLHFVTVENEISAHTTKASLTSQSARLPEAAEKPKKNLRKDLVAENNSEGKRDNGYGPYEKNGPRNFAVSS</sequence>
<dbReference type="Proteomes" id="UP000002624">
    <property type="component" value="Unassembled WGS sequence"/>
</dbReference>
<reference evidence="4" key="1">
    <citation type="submission" date="2009-05" db="EMBL/GenBank/DDBJ databases">
        <title>The genome sequence of Ajellomyces capsulatus strain H143.</title>
        <authorList>
            <person name="Champion M."/>
            <person name="Cuomo C.A."/>
            <person name="Ma L.-J."/>
            <person name="Henn M.R."/>
            <person name="Sil A."/>
            <person name="Goldman B."/>
            <person name="Young S.K."/>
            <person name="Kodira C.D."/>
            <person name="Zeng Q."/>
            <person name="Koehrsen M."/>
            <person name="Alvarado L."/>
            <person name="Berlin A.M."/>
            <person name="Borenstein D."/>
            <person name="Chen Z."/>
            <person name="Engels R."/>
            <person name="Freedman E."/>
            <person name="Gellesch M."/>
            <person name="Goldberg J."/>
            <person name="Griggs A."/>
            <person name="Gujja S."/>
            <person name="Heiman D.I."/>
            <person name="Hepburn T.A."/>
            <person name="Howarth C."/>
            <person name="Jen D."/>
            <person name="Larson L."/>
            <person name="Lewis B."/>
            <person name="Mehta T."/>
            <person name="Park D."/>
            <person name="Pearson M."/>
            <person name="Roberts A."/>
            <person name="Saif S."/>
            <person name="Shea T.D."/>
            <person name="Shenoy N."/>
            <person name="Sisk P."/>
            <person name="Stolte C."/>
            <person name="Sykes S."/>
            <person name="Walk T."/>
            <person name="White J."/>
            <person name="Yandava C."/>
            <person name="Klein B."/>
            <person name="McEwen J.G."/>
            <person name="Puccia R."/>
            <person name="Goldman G.H."/>
            <person name="Felipe M.S."/>
            <person name="Nino-Vega G."/>
            <person name="San-Blas G."/>
            <person name="Taylor J.W."/>
            <person name="Mendoza L."/>
            <person name="Galagan J.E."/>
            <person name="Nusbaum C."/>
            <person name="Birren B.W."/>
        </authorList>
    </citation>
    <scope>NUCLEOTIDE SEQUENCE [LARGE SCALE GENOMIC DNA]</scope>
    <source>
        <strain evidence="4">H143</strain>
    </source>
</reference>
<dbReference type="VEuPathDB" id="FungiDB:HCDG_06240"/>
<feature type="compositionally biased region" description="Basic and acidic residues" evidence="1">
    <location>
        <begin position="60"/>
        <end position="85"/>
    </location>
</feature>
<dbReference type="HOGENOM" id="CLU_2276684_0_0_1"/>
<dbReference type="EMBL" id="GG692428">
    <property type="protein sequence ID" value="EER40018.1"/>
    <property type="molecule type" value="Genomic_DNA"/>
</dbReference>
<evidence type="ECO:0000256" key="1">
    <source>
        <dbReference type="SAM" id="MobiDB-lite"/>
    </source>
</evidence>
<dbReference type="AlphaFoldDB" id="C6HI90"/>
<evidence type="ECO:0000313" key="4">
    <source>
        <dbReference type="Proteomes" id="UP000002624"/>
    </source>
</evidence>
<feature type="region of interest" description="Disordered" evidence="1">
    <location>
        <begin position="49"/>
        <end position="102"/>
    </location>
</feature>
<evidence type="ECO:0000256" key="2">
    <source>
        <dbReference type="SAM" id="SignalP"/>
    </source>
</evidence>
<feature type="chain" id="PRO_5002966075" evidence="2">
    <location>
        <begin position="22"/>
        <end position="102"/>
    </location>
</feature>
<evidence type="ECO:0000313" key="3">
    <source>
        <dbReference type="EMBL" id="EER40018.1"/>
    </source>
</evidence>
<gene>
    <name evidence="3" type="ORF">HCDG_06240</name>
</gene>
<organism evidence="3 4">
    <name type="scientific">Ajellomyces capsulatus (strain H143)</name>
    <name type="common">Darling's disease fungus</name>
    <name type="synonym">Histoplasma capsulatum</name>
    <dbReference type="NCBI Taxonomy" id="544712"/>
    <lineage>
        <taxon>Eukaryota</taxon>
        <taxon>Fungi</taxon>
        <taxon>Dikarya</taxon>
        <taxon>Ascomycota</taxon>
        <taxon>Pezizomycotina</taxon>
        <taxon>Eurotiomycetes</taxon>
        <taxon>Eurotiomycetidae</taxon>
        <taxon>Onygenales</taxon>
        <taxon>Ajellomycetaceae</taxon>
        <taxon>Histoplasma</taxon>
    </lineage>
</organism>